<feature type="compositionally biased region" description="Acidic residues" evidence="1">
    <location>
        <begin position="95"/>
        <end position="105"/>
    </location>
</feature>
<keyword evidence="2" id="KW-0812">Transmembrane</keyword>
<evidence type="ECO:0000256" key="2">
    <source>
        <dbReference type="SAM" id="Phobius"/>
    </source>
</evidence>
<keyword evidence="2" id="KW-1133">Transmembrane helix</keyword>
<keyword evidence="4" id="KW-1185">Reference proteome</keyword>
<organism evidence="3 4">
    <name type="scientific">Rathayibacter caricis DSM 15933</name>
    <dbReference type="NCBI Taxonomy" id="1328867"/>
    <lineage>
        <taxon>Bacteria</taxon>
        <taxon>Bacillati</taxon>
        <taxon>Actinomycetota</taxon>
        <taxon>Actinomycetes</taxon>
        <taxon>Micrococcales</taxon>
        <taxon>Microbacteriaceae</taxon>
        <taxon>Rathayibacter</taxon>
    </lineage>
</organism>
<feature type="compositionally biased region" description="Pro residues" evidence="1">
    <location>
        <begin position="240"/>
        <end position="253"/>
    </location>
</feature>
<gene>
    <name evidence="3" type="ORF">C1I63_03945</name>
</gene>
<feature type="compositionally biased region" description="Basic and acidic residues" evidence="1">
    <location>
        <begin position="165"/>
        <end position="174"/>
    </location>
</feature>
<comment type="caution">
    <text evidence="3">The sequence shown here is derived from an EMBL/GenBank/DDBJ whole genome shotgun (WGS) entry which is preliminary data.</text>
</comment>
<protein>
    <recommendedName>
        <fullName evidence="5">Septum formation-related domain-containing protein</fullName>
    </recommendedName>
</protein>
<feature type="compositionally biased region" description="Polar residues" evidence="1">
    <location>
        <begin position="275"/>
        <end position="287"/>
    </location>
</feature>
<dbReference type="RefSeq" id="WP_107573852.1">
    <property type="nucleotide sequence ID" value="NZ_PZPL01000001.1"/>
</dbReference>
<feature type="compositionally biased region" description="Acidic residues" evidence="1">
    <location>
        <begin position="74"/>
        <end position="87"/>
    </location>
</feature>
<feature type="compositionally biased region" description="Low complexity" evidence="1">
    <location>
        <begin position="106"/>
        <end position="118"/>
    </location>
</feature>
<feature type="compositionally biased region" description="Low complexity" evidence="1">
    <location>
        <begin position="64"/>
        <end position="73"/>
    </location>
</feature>
<reference evidence="3 4" key="1">
    <citation type="submission" date="2018-03" db="EMBL/GenBank/DDBJ databases">
        <title>Bacteriophage NCPPB3778 and a type I-E CRISPR drive the evolution of the US Biological Select Agent, Rathayibacter toxicus.</title>
        <authorList>
            <person name="Davis E.W.II."/>
            <person name="Tabima J.F."/>
            <person name="Weisberg A.J."/>
            <person name="Dantas Lopes L."/>
            <person name="Wiseman M.S."/>
            <person name="Wiseman M.S."/>
            <person name="Pupko T."/>
            <person name="Belcher M.S."/>
            <person name="Sechler A.J."/>
            <person name="Tancos M.A."/>
            <person name="Schroeder B.K."/>
            <person name="Murray T.D."/>
            <person name="Luster D.G."/>
            <person name="Schneider W.L."/>
            <person name="Rogers E."/>
            <person name="Andreote F.D."/>
            <person name="Grunwald N.J."/>
            <person name="Putnam M.L."/>
            <person name="Chang J.H."/>
        </authorList>
    </citation>
    <scope>NUCLEOTIDE SEQUENCE [LARGE SCALE GENOMIC DNA]</scope>
    <source>
        <strain evidence="3 4">DSM 15933</strain>
    </source>
</reference>
<dbReference type="AlphaFoldDB" id="A0A2T4URC6"/>
<feature type="compositionally biased region" description="Pro residues" evidence="1">
    <location>
        <begin position="421"/>
        <end position="430"/>
    </location>
</feature>
<evidence type="ECO:0000256" key="1">
    <source>
        <dbReference type="SAM" id="MobiDB-lite"/>
    </source>
</evidence>
<accession>A0A2T4URC6</accession>
<dbReference type="Proteomes" id="UP000241085">
    <property type="component" value="Unassembled WGS sequence"/>
</dbReference>
<name>A0A2T4URC6_9MICO</name>
<feature type="transmembrane region" description="Helical" evidence="2">
    <location>
        <begin position="439"/>
        <end position="463"/>
    </location>
</feature>
<evidence type="ECO:0000313" key="4">
    <source>
        <dbReference type="Proteomes" id="UP000241085"/>
    </source>
</evidence>
<feature type="region of interest" description="Disordered" evidence="1">
    <location>
        <begin position="1"/>
        <end position="431"/>
    </location>
</feature>
<dbReference type="EMBL" id="PZPL01000001">
    <property type="protein sequence ID" value="PTL72073.1"/>
    <property type="molecule type" value="Genomic_DNA"/>
</dbReference>
<keyword evidence="2" id="KW-0472">Membrane</keyword>
<feature type="compositionally biased region" description="Basic and acidic residues" evidence="1">
    <location>
        <begin position="375"/>
        <end position="392"/>
    </location>
</feature>
<feature type="compositionally biased region" description="Basic and acidic residues" evidence="1">
    <location>
        <begin position="1"/>
        <end position="24"/>
    </location>
</feature>
<proteinExistence type="predicted"/>
<evidence type="ECO:0000313" key="3">
    <source>
        <dbReference type="EMBL" id="PTL72073.1"/>
    </source>
</evidence>
<evidence type="ECO:0008006" key="5">
    <source>
        <dbReference type="Google" id="ProtNLM"/>
    </source>
</evidence>
<sequence length="623" mass="64171">MVDDGNRGRGDHSEGEDRPKEPERQVGGSEWLLQQLSGGRLKSIFDAPRATPTGSEWKPVDPQSAPAAPAAPSESEEAESAPEESSDASEQTDGAPDESALEEAAPEAAAPERPSQAAGRDEPQATTVHVPPLVAAEASAPPEPTMVLEPTPPLQTSGAAEEREEESRPEREPASADEPDANRRPAPAPEPERPAEPEAEAVVDRGPAPEPEQTAPPVRPQPRFDAARRDPAERASTPRSAPPVAGPLAPSAPPAARDAQQPEEPRDDRPAGATAPSQRDTAPNGTVYQWPDPRGGWDAPPVWEDVVTPPAGADDDDAGDEELWRGTAFAWNLEPTDSGDPADPSGSRDAASAEGADAPFSTTPATAHANAAGEKTPRSRPAREKAPREKAPRAARQRTPRADAPAPSGPTTAGIATEPPSIAPLSPPSPGRTAGRRRLLIALIAVGVVVILAVLAAIGYAVASANRPEAAVPVATQAPSEEASATPEPTAVLPTVGPLPAGTYAWSALLGGECLQPFDSVWAEEFTVVDCAAPHAGQLVAAEPLTETVFPGSDALALSVASLCQAAGVVDVAAAETYGDVQVSASFPVTQEQWDAGERRSFCFVDRAGGGELVGSLAGTPAG</sequence>